<reference evidence="2 3" key="1">
    <citation type="submission" date="2019-06" db="EMBL/GenBank/DDBJ databases">
        <title>Whole genome shotgun sequence of Streptomyces spinoverrucosus NBRC 14228.</title>
        <authorList>
            <person name="Hosoyama A."/>
            <person name="Uohara A."/>
            <person name="Ohji S."/>
            <person name="Ichikawa N."/>
        </authorList>
    </citation>
    <scope>NUCLEOTIDE SEQUENCE [LARGE SCALE GENOMIC DNA]</scope>
    <source>
        <strain evidence="2 3">NBRC 14228</strain>
    </source>
</reference>
<evidence type="ECO:0000313" key="3">
    <source>
        <dbReference type="Proteomes" id="UP000317881"/>
    </source>
</evidence>
<organism evidence="2 3">
    <name type="scientific">Streptomyces spinoverrucosus</name>
    <dbReference type="NCBI Taxonomy" id="284043"/>
    <lineage>
        <taxon>Bacteria</taxon>
        <taxon>Bacillati</taxon>
        <taxon>Actinomycetota</taxon>
        <taxon>Actinomycetes</taxon>
        <taxon>Kitasatosporales</taxon>
        <taxon>Streptomycetaceae</taxon>
        <taxon>Streptomyces</taxon>
    </lineage>
</organism>
<evidence type="ECO:0000313" key="2">
    <source>
        <dbReference type="EMBL" id="GEC08124.1"/>
    </source>
</evidence>
<evidence type="ECO:0000256" key="1">
    <source>
        <dbReference type="SAM" id="MobiDB-lite"/>
    </source>
</evidence>
<proteinExistence type="predicted"/>
<keyword evidence="3" id="KW-1185">Reference proteome</keyword>
<name>A0A4Y3VMH8_9ACTN</name>
<comment type="caution">
    <text evidence="2">The sequence shown here is derived from an EMBL/GenBank/DDBJ whole genome shotgun (WGS) entry which is preliminary data.</text>
</comment>
<dbReference type="AlphaFoldDB" id="A0A4Y3VMH8"/>
<gene>
    <name evidence="2" type="ORF">SSP24_57790</name>
</gene>
<dbReference type="AntiFam" id="ANF00226">
    <property type="entry name" value="Shadow ORF (opposite pknB)"/>
</dbReference>
<sequence length="170" mass="18069">MQGAGDAEVHHLHGAVVRDDDVRRLDVAVHDAVLVRVGERLQDAGDDDQGLLRAGRLGVVQQIADGAALDQLHHDVRHRLAAHEVLAGVVHGDDRVVVETGHRLGLAREARLGHRVLGEVGAQQLDRHGAPETDVLGGEHLGHAAPAESAGQPVPAVPDKPAVTPHFRRI</sequence>
<dbReference type="EMBL" id="BJND01000047">
    <property type="protein sequence ID" value="GEC08124.1"/>
    <property type="molecule type" value="Genomic_DNA"/>
</dbReference>
<feature type="region of interest" description="Disordered" evidence="1">
    <location>
        <begin position="126"/>
        <end position="170"/>
    </location>
</feature>
<accession>A0A4Y3VMH8</accession>
<protein>
    <submittedName>
        <fullName evidence="2">Uncharacterized protein</fullName>
    </submittedName>
</protein>
<dbReference type="Proteomes" id="UP000317881">
    <property type="component" value="Unassembled WGS sequence"/>
</dbReference>